<dbReference type="Proteomes" id="UP000199024">
    <property type="component" value="Unassembled WGS sequence"/>
</dbReference>
<dbReference type="GO" id="GO:0005975">
    <property type="term" value="P:carbohydrate metabolic process"/>
    <property type="evidence" value="ECO:0007669"/>
    <property type="project" value="InterPro"/>
</dbReference>
<sequence length="250" mass="26983">MTTAFPSQMLHILPTRAELGALAGAQVAEELRRLLGTQPSVRMIFAAAPSQGEMLDALAAADGVDWTRVEAFHMDEYIGLREDAPQRFGNWLRRSFFERVPIGSLVLMEPGSDPQQDAVAYAALLAEKPVDIVCLGIGANGHLAFNDPPAEFSESLDAKVVELHRASRQQQVDDGLFATIDDVPTHAITLTIPRLLRAASLFCCVPGALKRDAVQRALTGDVAVDSPASILRKHPSCRLYLDADSAAGLE</sequence>
<dbReference type="STRING" id="474950.SAMN05421771_2187"/>
<dbReference type="RefSeq" id="WP_089839162.1">
    <property type="nucleotide sequence ID" value="NZ_FOZL01000001.1"/>
</dbReference>
<gene>
    <name evidence="2" type="ORF">SAMN05421771_2187</name>
</gene>
<dbReference type="EMBL" id="FOZL01000001">
    <property type="protein sequence ID" value="SFS12774.1"/>
    <property type="molecule type" value="Genomic_DNA"/>
</dbReference>
<protein>
    <submittedName>
        <fullName evidence="2">Glucosamine-6-phosphate deaminase</fullName>
    </submittedName>
</protein>
<dbReference type="InterPro" id="IPR006148">
    <property type="entry name" value="Glc/Gal-6P_isomerase"/>
</dbReference>
<dbReference type="PANTHER" id="PTHR11280">
    <property type="entry name" value="GLUCOSAMINE-6-PHOSPHATE ISOMERASE"/>
    <property type="match status" value="1"/>
</dbReference>
<evidence type="ECO:0000313" key="3">
    <source>
        <dbReference type="Proteomes" id="UP000199024"/>
    </source>
</evidence>
<evidence type="ECO:0000313" key="2">
    <source>
        <dbReference type="EMBL" id="SFS12774.1"/>
    </source>
</evidence>
<dbReference type="OrthoDB" id="9791139at2"/>
<dbReference type="AlphaFoldDB" id="A0A1I6MAM4"/>
<dbReference type="GO" id="GO:0019262">
    <property type="term" value="P:N-acetylneuraminate catabolic process"/>
    <property type="evidence" value="ECO:0007669"/>
    <property type="project" value="TreeGrafter"/>
</dbReference>
<name>A0A1I6MAM4_9BACT</name>
<dbReference type="GO" id="GO:0042802">
    <property type="term" value="F:identical protein binding"/>
    <property type="evidence" value="ECO:0007669"/>
    <property type="project" value="TreeGrafter"/>
</dbReference>
<accession>A0A1I6MAM4</accession>
<dbReference type="Gene3D" id="3.40.50.1360">
    <property type="match status" value="1"/>
</dbReference>
<dbReference type="GO" id="GO:0004342">
    <property type="term" value="F:glucosamine-6-phosphate deaminase activity"/>
    <property type="evidence" value="ECO:0007669"/>
    <property type="project" value="InterPro"/>
</dbReference>
<keyword evidence="3" id="KW-1185">Reference proteome</keyword>
<evidence type="ECO:0000259" key="1">
    <source>
        <dbReference type="Pfam" id="PF01182"/>
    </source>
</evidence>
<proteinExistence type="predicted"/>
<dbReference type="InterPro" id="IPR004547">
    <property type="entry name" value="Glucosamine6P_isomerase"/>
</dbReference>
<dbReference type="PANTHER" id="PTHR11280:SF6">
    <property type="entry name" value="GLUCOSAMINE-6-PHOSPHATE ISOMERASE NAGB"/>
    <property type="match status" value="1"/>
</dbReference>
<dbReference type="Pfam" id="PF01182">
    <property type="entry name" value="Glucosamine_iso"/>
    <property type="match status" value="1"/>
</dbReference>
<dbReference type="InterPro" id="IPR037171">
    <property type="entry name" value="NagB/RpiA_transferase-like"/>
</dbReference>
<reference evidence="2 3" key="1">
    <citation type="submission" date="2016-10" db="EMBL/GenBank/DDBJ databases">
        <authorList>
            <person name="de Groot N.N."/>
        </authorList>
    </citation>
    <scope>NUCLEOTIDE SEQUENCE [LARGE SCALE GENOMIC DNA]</scope>
    <source>
        <strain evidence="2 3">DSM 21001</strain>
    </source>
</reference>
<dbReference type="GO" id="GO:0006043">
    <property type="term" value="P:glucosamine catabolic process"/>
    <property type="evidence" value="ECO:0007669"/>
    <property type="project" value="TreeGrafter"/>
</dbReference>
<dbReference type="GO" id="GO:0006046">
    <property type="term" value="P:N-acetylglucosamine catabolic process"/>
    <property type="evidence" value="ECO:0007669"/>
    <property type="project" value="TreeGrafter"/>
</dbReference>
<organism evidence="2 3">
    <name type="scientific">Granulicella pectinivorans</name>
    <dbReference type="NCBI Taxonomy" id="474950"/>
    <lineage>
        <taxon>Bacteria</taxon>
        <taxon>Pseudomonadati</taxon>
        <taxon>Acidobacteriota</taxon>
        <taxon>Terriglobia</taxon>
        <taxon>Terriglobales</taxon>
        <taxon>Acidobacteriaceae</taxon>
        <taxon>Granulicella</taxon>
    </lineage>
</organism>
<dbReference type="GO" id="GO:0005737">
    <property type="term" value="C:cytoplasm"/>
    <property type="evidence" value="ECO:0007669"/>
    <property type="project" value="TreeGrafter"/>
</dbReference>
<feature type="domain" description="Glucosamine/galactosamine-6-phosphate isomerase" evidence="1">
    <location>
        <begin position="15"/>
        <end position="233"/>
    </location>
</feature>
<dbReference type="SUPFAM" id="SSF100950">
    <property type="entry name" value="NagB/RpiA/CoA transferase-like"/>
    <property type="match status" value="1"/>
</dbReference>